<reference evidence="1" key="1">
    <citation type="submission" date="2023-08" db="EMBL/GenBank/DDBJ databases">
        <title>Reference Genome Resource for the Citrus Pathogen Phytophthora citrophthora.</title>
        <authorList>
            <person name="Moller H."/>
            <person name="Coetzee B."/>
            <person name="Rose L.J."/>
            <person name="Van Niekerk J.M."/>
        </authorList>
    </citation>
    <scope>NUCLEOTIDE SEQUENCE</scope>
    <source>
        <strain evidence="1">STE-U-9442</strain>
    </source>
</reference>
<dbReference type="AlphaFoldDB" id="A0AAD9GYD5"/>
<accession>A0AAD9GYD5</accession>
<dbReference type="EMBL" id="JASMQC010000003">
    <property type="protein sequence ID" value="KAK1946338.1"/>
    <property type="molecule type" value="Genomic_DNA"/>
</dbReference>
<evidence type="ECO:0000313" key="1">
    <source>
        <dbReference type="EMBL" id="KAK1946338.1"/>
    </source>
</evidence>
<name>A0AAD9GYD5_9STRA</name>
<sequence length="218" mass="24169">MKSRDNGETAEQTATTILGLQEEPSGGDLRRSVGHCDEVGSTLPFALNVAADAYWRFFGCGYGMQSRHEADVSTSTIARAFKIRTDSEGFTSKVTGKYSARRYVDSDGSIVIVWTGSGDVEEIGDVTFNGVQVHKRGWIKLRRVPRQGANQQSTSTVVEASFETIPMLHDSIENKKQEAQKFLDVVAKSYHILDKLFCNRMGSLLVEEDWKATFNTTS</sequence>
<dbReference type="Proteomes" id="UP001259832">
    <property type="component" value="Unassembled WGS sequence"/>
</dbReference>
<evidence type="ECO:0000313" key="2">
    <source>
        <dbReference type="Proteomes" id="UP001259832"/>
    </source>
</evidence>
<organism evidence="1 2">
    <name type="scientific">Phytophthora citrophthora</name>
    <dbReference type="NCBI Taxonomy" id="4793"/>
    <lineage>
        <taxon>Eukaryota</taxon>
        <taxon>Sar</taxon>
        <taxon>Stramenopiles</taxon>
        <taxon>Oomycota</taxon>
        <taxon>Peronosporomycetes</taxon>
        <taxon>Peronosporales</taxon>
        <taxon>Peronosporaceae</taxon>
        <taxon>Phytophthora</taxon>
    </lineage>
</organism>
<proteinExistence type="predicted"/>
<protein>
    <submittedName>
        <fullName evidence="1">Uncharacterized protein</fullName>
    </submittedName>
</protein>
<keyword evidence="2" id="KW-1185">Reference proteome</keyword>
<comment type="caution">
    <text evidence="1">The sequence shown here is derived from an EMBL/GenBank/DDBJ whole genome shotgun (WGS) entry which is preliminary data.</text>
</comment>
<gene>
    <name evidence="1" type="ORF">P3T76_001891</name>
</gene>